<comment type="function">
    <text evidence="10 13">This protein binds specifically to 23S rRNA; its binding is stimulated by other ribosomal proteins, e.g., L4, L17, and L20. It is important during the early stages of 50S assembly. It makes multiple contacts with different domains of the 23S rRNA in the assembled 50S subunit and ribosome.</text>
</comment>
<keyword evidence="7 10" id="KW-0687">Ribonucleoprotein</keyword>
<evidence type="ECO:0000256" key="13">
    <source>
        <dbReference type="RuleBase" id="RU004008"/>
    </source>
</evidence>
<dbReference type="GO" id="GO:0022625">
    <property type="term" value="C:cytosolic large ribosomal subunit"/>
    <property type="evidence" value="ECO:0007669"/>
    <property type="project" value="TreeGrafter"/>
</dbReference>
<dbReference type="NCBIfam" id="TIGR01044">
    <property type="entry name" value="rplV_bact"/>
    <property type="match status" value="1"/>
</dbReference>
<dbReference type="FunFam" id="3.90.470.10:FF:000011">
    <property type="entry name" value="50S ribosomal protein L22"/>
    <property type="match status" value="1"/>
</dbReference>
<evidence type="ECO:0000256" key="2">
    <source>
        <dbReference type="ARBA" id="ARBA00009451"/>
    </source>
</evidence>
<dbReference type="Proteomes" id="UP000003227">
    <property type="component" value="Unassembled WGS sequence"/>
</dbReference>
<dbReference type="PROSITE" id="PS00464">
    <property type="entry name" value="RIBOSOMAL_L22"/>
    <property type="match status" value="1"/>
</dbReference>
<dbReference type="GO" id="GO:0006412">
    <property type="term" value="P:translation"/>
    <property type="evidence" value="ECO:0007669"/>
    <property type="project" value="UniProtKB-UniRule"/>
</dbReference>
<dbReference type="HAMAP" id="MF_01331_B">
    <property type="entry name" value="Ribosomal_uL22_B"/>
    <property type="match status" value="1"/>
</dbReference>
<evidence type="ECO:0000256" key="3">
    <source>
        <dbReference type="ARBA" id="ARBA00011838"/>
    </source>
</evidence>
<dbReference type="Gene3D" id="3.90.470.10">
    <property type="entry name" value="Ribosomal protein L22/L17"/>
    <property type="match status" value="1"/>
</dbReference>
<gene>
    <name evidence="10 14" type="primary">rplV</name>
    <name evidence="14" type="ORF">HMPREF0220_0808</name>
</gene>
<comment type="similarity">
    <text evidence="2 10 11">Belongs to the universal ribosomal protein uL22 family.</text>
</comment>
<evidence type="ECO:0000256" key="6">
    <source>
        <dbReference type="ARBA" id="ARBA00022980"/>
    </source>
</evidence>
<evidence type="ECO:0000313" key="15">
    <source>
        <dbReference type="Proteomes" id="UP000003227"/>
    </source>
</evidence>
<protein>
    <recommendedName>
        <fullName evidence="9 10">Large ribosomal subunit protein uL22</fullName>
    </recommendedName>
</protein>
<comment type="function">
    <text evidence="1 10">The globular domain of the protein is located near the polypeptide exit tunnel on the outside of the subunit, while an extended beta-hairpin is found that lines the wall of the exit tunnel in the center of the 70S ribosome.</text>
</comment>
<dbReference type="GO" id="GO:0019843">
    <property type="term" value="F:rRNA binding"/>
    <property type="evidence" value="ECO:0007669"/>
    <property type="project" value="UniProtKB-UniRule"/>
</dbReference>
<evidence type="ECO:0000256" key="12">
    <source>
        <dbReference type="RuleBase" id="RU004006"/>
    </source>
</evidence>
<dbReference type="PANTHER" id="PTHR13501">
    <property type="entry name" value="CHLOROPLAST 50S RIBOSOMAL PROTEIN L22-RELATED"/>
    <property type="match status" value="1"/>
</dbReference>
<dbReference type="CDD" id="cd00336">
    <property type="entry name" value="Ribosomal_L22"/>
    <property type="match status" value="1"/>
</dbReference>
<dbReference type="PANTHER" id="PTHR13501:SF8">
    <property type="entry name" value="LARGE RIBOSOMAL SUBUNIT PROTEIN UL22M"/>
    <property type="match status" value="1"/>
</dbReference>
<evidence type="ECO:0000256" key="10">
    <source>
        <dbReference type="HAMAP-Rule" id="MF_01331"/>
    </source>
</evidence>
<dbReference type="AlphaFoldDB" id="D5Q1M6"/>
<dbReference type="InterPro" id="IPR047867">
    <property type="entry name" value="Ribosomal_uL22_bac/org-type"/>
</dbReference>
<dbReference type="InterPro" id="IPR001063">
    <property type="entry name" value="Ribosomal_uL22"/>
</dbReference>
<keyword evidence="5 10" id="KW-0694">RNA-binding</keyword>
<dbReference type="Pfam" id="PF00237">
    <property type="entry name" value="Ribosomal_L22"/>
    <property type="match status" value="1"/>
</dbReference>
<evidence type="ECO:0000256" key="1">
    <source>
        <dbReference type="ARBA" id="ARBA00003478"/>
    </source>
</evidence>
<dbReference type="InterPro" id="IPR005727">
    <property type="entry name" value="Ribosomal_uL22_bac/chlpt-type"/>
</dbReference>
<dbReference type="SUPFAM" id="SSF54843">
    <property type="entry name" value="Ribosomal protein L22"/>
    <property type="match status" value="1"/>
</dbReference>
<sequence length="119" mass="13068">MTKKGGITMEAKATAKYVRVSPRKAGQICDLVRGKNVDEALAILKFTPRGAASIIAKVVKSAKANAENNHEMDTEKLYIASIVANQGPTMKRFMPRAMGRATTIRKRTSHIEVVVKEKK</sequence>
<comment type="subunit">
    <text evidence="3 10 12">Part of the 50S ribosomal subunit.</text>
</comment>
<dbReference type="EMBL" id="ADNX01000023">
    <property type="protein sequence ID" value="EFH08218.1"/>
    <property type="molecule type" value="Genomic_DNA"/>
</dbReference>
<reference evidence="14 15" key="1">
    <citation type="submission" date="2010-05" db="EMBL/GenBank/DDBJ databases">
        <authorList>
            <person name="Qin X."/>
            <person name="Bachman B."/>
            <person name="Battles P."/>
            <person name="Bell A."/>
            <person name="Bess C."/>
            <person name="Bickham C."/>
            <person name="Chaboub L."/>
            <person name="Chen D."/>
            <person name="Coyle M."/>
            <person name="Deiros D.R."/>
            <person name="Dinh H."/>
            <person name="Forbes L."/>
            <person name="Fowler G."/>
            <person name="Francisco L."/>
            <person name="Fu Q."/>
            <person name="Gubbala S."/>
            <person name="Hale W."/>
            <person name="Han Y."/>
            <person name="Hemphill L."/>
            <person name="Highlander S.K."/>
            <person name="Hirani K."/>
            <person name="Hogues M."/>
            <person name="Jackson L."/>
            <person name="Jakkamsetti A."/>
            <person name="Javaid M."/>
            <person name="Jiang H."/>
            <person name="Korchina V."/>
            <person name="Kovar C."/>
            <person name="Lara F."/>
            <person name="Lee S."/>
            <person name="Mata R."/>
            <person name="Mathew T."/>
            <person name="Moen C."/>
            <person name="Morales K."/>
            <person name="Munidasa M."/>
            <person name="Nazareth L."/>
            <person name="Ngo R."/>
            <person name="Nguyen L."/>
            <person name="Okwuonu G."/>
            <person name="Ongeri F."/>
            <person name="Patil S."/>
            <person name="Petrosino J."/>
            <person name="Pham C."/>
            <person name="Pham P."/>
            <person name="Pu L.-L."/>
            <person name="Puazo M."/>
            <person name="Raj R."/>
            <person name="Reid J."/>
            <person name="Rouhana J."/>
            <person name="Saada N."/>
            <person name="Shang Y."/>
            <person name="Simmons D."/>
            <person name="Thornton R."/>
            <person name="Warren J."/>
            <person name="Weissenberger G."/>
            <person name="Zhang J."/>
            <person name="Zhang L."/>
            <person name="Zhou C."/>
            <person name="Zhu D."/>
            <person name="Muzny D."/>
            <person name="Worley K."/>
            <person name="Gibbs R."/>
        </authorList>
    </citation>
    <scope>NUCLEOTIDE SEQUENCE [LARGE SCALE GENOMIC DNA]</scope>
    <source>
        <strain evidence="14 15">NAP08</strain>
    </source>
</reference>
<organism evidence="14 15">
    <name type="scientific">Clostridioides difficile NAP08</name>
    <dbReference type="NCBI Taxonomy" id="525259"/>
    <lineage>
        <taxon>Bacteria</taxon>
        <taxon>Bacillati</taxon>
        <taxon>Bacillota</taxon>
        <taxon>Clostridia</taxon>
        <taxon>Peptostreptococcales</taxon>
        <taxon>Peptostreptococcaceae</taxon>
        <taxon>Clostridioides</taxon>
    </lineage>
</organism>
<evidence type="ECO:0000256" key="5">
    <source>
        <dbReference type="ARBA" id="ARBA00022884"/>
    </source>
</evidence>
<evidence type="ECO:0000256" key="4">
    <source>
        <dbReference type="ARBA" id="ARBA00022730"/>
    </source>
</evidence>
<evidence type="ECO:0000256" key="8">
    <source>
        <dbReference type="ARBA" id="ARBA00025084"/>
    </source>
</evidence>
<proteinExistence type="inferred from homology"/>
<dbReference type="HOGENOM" id="CLU_083987_3_3_9"/>
<evidence type="ECO:0000256" key="7">
    <source>
        <dbReference type="ARBA" id="ARBA00023274"/>
    </source>
</evidence>
<accession>D5Q1M6</accession>
<evidence type="ECO:0000256" key="11">
    <source>
        <dbReference type="RuleBase" id="RU004005"/>
    </source>
</evidence>
<dbReference type="GO" id="GO:0003735">
    <property type="term" value="F:structural constituent of ribosome"/>
    <property type="evidence" value="ECO:0007669"/>
    <property type="project" value="InterPro"/>
</dbReference>
<dbReference type="InterPro" id="IPR036394">
    <property type="entry name" value="Ribosomal_uL22_sf"/>
</dbReference>
<evidence type="ECO:0000256" key="9">
    <source>
        <dbReference type="ARBA" id="ARBA00035207"/>
    </source>
</evidence>
<keyword evidence="6 10" id="KW-0689">Ribosomal protein</keyword>
<evidence type="ECO:0000313" key="14">
    <source>
        <dbReference type="EMBL" id="EFH08218.1"/>
    </source>
</evidence>
<keyword evidence="4 10" id="KW-0699">rRNA-binding</keyword>
<dbReference type="InterPro" id="IPR018260">
    <property type="entry name" value="Ribosomal_uL22_CS"/>
</dbReference>
<name>D5Q1M6_CLODI</name>
<comment type="caution">
    <text evidence="14">The sequence shown here is derived from an EMBL/GenBank/DDBJ whole genome shotgun (WGS) entry which is preliminary data.</text>
</comment>
<comment type="function">
    <text evidence="8">This protein binds specifically to 23S rRNA; its binding is stimulated by other ribosomal proteins, e.g. L4, L17, and L20. It is important during the early stages of 50S assembly. It makes multiple contacts with different domains of the 23S rRNA in the assembled 50S subunit and ribosome.</text>
</comment>